<feature type="compositionally biased region" description="Low complexity" evidence="1">
    <location>
        <begin position="325"/>
        <end position="358"/>
    </location>
</feature>
<dbReference type="EMBL" id="CP064812">
    <property type="protein sequence ID" value="QPG73153.1"/>
    <property type="molecule type" value="Genomic_DNA"/>
</dbReference>
<dbReference type="OrthoDB" id="3998262at2759"/>
<dbReference type="GeneID" id="62193860"/>
<keyword evidence="3" id="KW-1185">Reference proteome</keyword>
<feature type="region of interest" description="Disordered" evidence="1">
    <location>
        <begin position="99"/>
        <end position="120"/>
    </location>
</feature>
<dbReference type="RefSeq" id="XP_038776718.1">
    <property type="nucleotide sequence ID" value="XM_038920790.1"/>
</dbReference>
<evidence type="ECO:0008006" key="4">
    <source>
        <dbReference type="Google" id="ProtNLM"/>
    </source>
</evidence>
<evidence type="ECO:0000313" key="2">
    <source>
        <dbReference type="EMBL" id="QPG73153.1"/>
    </source>
</evidence>
<proteinExistence type="predicted"/>
<feature type="compositionally biased region" description="Low complexity" evidence="1">
    <location>
        <begin position="102"/>
        <end position="120"/>
    </location>
</feature>
<dbReference type="KEGG" id="bnn:FOA43_000459"/>
<evidence type="ECO:0000313" key="3">
    <source>
        <dbReference type="Proteomes" id="UP000662931"/>
    </source>
</evidence>
<dbReference type="AlphaFoldDB" id="A0A875RX89"/>
<feature type="compositionally biased region" description="Basic residues" evidence="1">
    <location>
        <begin position="306"/>
        <end position="315"/>
    </location>
</feature>
<reference evidence="2" key="1">
    <citation type="submission" date="2020-10" db="EMBL/GenBank/DDBJ databases">
        <authorList>
            <person name="Roach M.J.R."/>
        </authorList>
    </citation>
    <scope>NUCLEOTIDE SEQUENCE</scope>
    <source>
        <strain evidence="2">CBS 1945</strain>
    </source>
</reference>
<dbReference type="Proteomes" id="UP000662931">
    <property type="component" value="Chromosome 1"/>
</dbReference>
<feature type="region of interest" description="Disordered" evidence="1">
    <location>
        <begin position="249"/>
        <end position="364"/>
    </location>
</feature>
<feature type="compositionally biased region" description="Low complexity" evidence="1">
    <location>
        <begin position="249"/>
        <end position="262"/>
    </location>
</feature>
<gene>
    <name evidence="2" type="ORF">FOA43_000459</name>
</gene>
<evidence type="ECO:0000256" key="1">
    <source>
        <dbReference type="SAM" id="MobiDB-lite"/>
    </source>
</evidence>
<organism evidence="2 3">
    <name type="scientific">Eeniella nana</name>
    <name type="common">Yeast</name>
    <name type="synonym">Brettanomyces nanus</name>
    <dbReference type="NCBI Taxonomy" id="13502"/>
    <lineage>
        <taxon>Eukaryota</taxon>
        <taxon>Fungi</taxon>
        <taxon>Dikarya</taxon>
        <taxon>Ascomycota</taxon>
        <taxon>Saccharomycotina</taxon>
        <taxon>Pichiomycetes</taxon>
        <taxon>Pichiales</taxon>
        <taxon>Pichiaceae</taxon>
        <taxon>Brettanomyces</taxon>
    </lineage>
</organism>
<protein>
    <recommendedName>
        <fullName evidence="4">Transcription elongation factor Eaf N-terminal domain-containing protein</fullName>
    </recommendedName>
</protein>
<sequence>MAPDNIIEDGKYEVDMSGLFCSQQLSDVFGIRFGFRPETIDDSYSSLLVKDVDDDLYILKTEAKENTKAVTSLSHDRSTRQDHILFEGKMPQSTIAAKRTVSHSSTLSSPSSPSLSAGSPSIARGLAVTNPYNTPLAMSSLSDFILLYDDVAKKFRMERFNGVIKLSKSREPEVLEKRLRDIEKKRLSSSLNPLGSTTSVVDSLLQSAKLDDTAATFSQHINRISFLKKKSSSVPPQISDLVRPSSYVNSPSLSDSNSVSPLKIVKPKIKQRRRQKQKQKSELLRAAQRAVAKSPRMFTSGESKLTRKVATRIKGTKGGDVKIVTSGPSKSGSTTGSPERSSNAVSDSEVSENSSSQSTEHVMSDEDLAEFADELEEELDEDHKGATSVSRSIDDVLEKVTNKNSKLDDLKNTGLGGLFHVTVEDNPRRKNSLRPTMTTAYASDSASSIVSPLPRGPISMRKLAVTGNLISRGSTPLGLSSPNIRIDTPNLGDEISSPDSSPLHGATTTRKIQDKAKDDEIDFDEEELDRALDDLDDEISEAE</sequence>
<feature type="compositionally biased region" description="Acidic residues" evidence="1">
    <location>
        <begin position="519"/>
        <end position="543"/>
    </location>
</feature>
<feature type="compositionally biased region" description="Basic residues" evidence="1">
    <location>
        <begin position="265"/>
        <end position="278"/>
    </location>
</feature>
<name>A0A875RX89_EENNA</name>
<feature type="region of interest" description="Disordered" evidence="1">
    <location>
        <begin position="488"/>
        <end position="543"/>
    </location>
</feature>
<accession>A0A875RX89</accession>